<name>A0A5B7EP90_PORTR</name>
<evidence type="ECO:0000313" key="3">
    <source>
        <dbReference type="Proteomes" id="UP000324222"/>
    </source>
</evidence>
<comment type="caution">
    <text evidence="2">The sequence shown here is derived from an EMBL/GenBank/DDBJ whole genome shotgun (WGS) entry which is preliminary data.</text>
</comment>
<keyword evidence="3" id="KW-1185">Reference proteome</keyword>
<gene>
    <name evidence="2" type="ORF">E2C01_029786</name>
</gene>
<dbReference type="Proteomes" id="UP000324222">
    <property type="component" value="Unassembled WGS sequence"/>
</dbReference>
<sequence>MASHTNPCVHVYSPSLCLQNFSKSGNIETSGGNGQQWGGQRGAGSPSHPSQTPSPAGSVGSEGSQSSGYTTSTEGRSKAGASAPPVGHTPPHPQPPQGAHASVSMVSVPVNIHTLIMKQNCLSSHLASAHDMWMEADEYVSKNNIKVGRPGEPPHAALLPAGAGHVCEVWPAPHQGLAAAPPLAAAPLSPALGGWGVGWGGTPAPCLVSGEVSAAAVAAAVVAGRGGAASLLDPDTQGRTLISYSSVVQSDGVKLLWVVPRPRCGEGRGAEGLRRALRDVQSGGPRSRTFGFLV</sequence>
<dbReference type="EMBL" id="VSRR010003489">
    <property type="protein sequence ID" value="MPC36331.1"/>
    <property type="molecule type" value="Genomic_DNA"/>
</dbReference>
<reference evidence="2 3" key="1">
    <citation type="submission" date="2019-05" db="EMBL/GenBank/DDBJ databases">
        <title>Another draft genome of Portunus trituberculatus and its Hox gene families provides insights of decapod evolution.</title>
        <authorList>
            <person name="Jeong J.-H."/>
            <person name="Song I."/>
            <person name="Kim S."/>
            <person name="Choi T."/>
            <person name="Kim D."/>
            <person name="Ryu S."/>
            <person name="Kim W."/>
        </authorList>
    </citation>
    <scope>NUCLEOTIDE SEQUENCE [LARGE SCALE GENOMIC DNA]</scope>
    <source>
        <tissue evidence="2">Muscle</tissue>
    </source>
</reference>
<accession>A0A5B7EP90</accession>
<feature type="region of interest" description="Disordered" evidence="1">
    <location>
        <begin position="27"/>
        <end position="101"/>
    </location>
</feature>
<proteinExistence type="predicted"/>
<feature type="compositionally biased region" description="Low complexity" evidence="1">
    <location>
        <begin position="57"/>
        <end position="68"/>
    </location>
</feature>
<organism evidence="2 3">
    <name type="scientific">Portunus trituberculatus</name>
    <name type="common">Swimming crab</name>
    <name type="synonym">Neptunus trituberculatus</name>
    <dbReference type="NCBI Taxonomy" id="210409"/>
    <lineage>
        <taxon>Eukaryota</taxon>
        <taxon>Metazoa</taxon>
        <taxon>Ecdysozoa</taxon>
        <taxon>Arthropoda</taxon>
        <taxon>Crustacea</taxon>
        <taxon>Multicrustacea</taxon>
        <taxon>Malacostraca</taxon>
        <taxon>Eumalacostraca</taxon>
        <taxon>Eucarida</taxon>
        <taxon>Decapoda</taxon>
        <taxon>Pleocyemata</taxon>
        <taxon>Brachyura</taxon>
        <taxon>Eubrachyura</taxon>
        <taxon>Portunoidea</taxon>
        <taxon>Portunidae</taxon>
        <taxon>Portuninae</taxon>
        <taxon>Portunus</taxon>
    </lineage>
</organism>
<evidence type="ECO:0000256" key="1">
    <source>
        <dbReference type="SAM" id="MobiDB-lite"/>
    </source>
</evidence>
<dbReference type="AlphaFoldDB" id="A0A5B7EP90"/>
<protein>
    <submittedName>
        <fullName evidence="2">Uncharacterized protein</fullName>
    </submittedName>
</protein>
<feature type="compositionally biased region" description="Pro residues" evidence="1">
    <location>
        <begin position="87"/>
        <end position="96"/>
    </location>
</feature>
<dbReference type="OrthoDB" id="6382204at2759"/>
<evidence type="ECO:0000313" key="2">
    <source>
        <dbReference type="EMBL" id="MPC36331.1"/>
    </source>
</evidence>
<feature type="compositionally biased region" description="Gly residues" evidence="1">
    <location>
        <begin position="31"/>
        <end position="42"/>
    </location>
</feature>